<feature type="domain" description="DinB-like" evidence="1">
    <location>
        <begin position="24"/>
        <end position="145"/>
    </location>
</feature>
<keyword evidence="3" id="KW-1185">Reference proteome</keyword>
<dbReference type="InterPro" id="IPR024775">
    <property type="entry name" value="DinB-like"/>
</dbReference>
<proteinExistence type="predicted"/>
<reference evidence="2" key="1">
    <citation type="submission" date="2022-12" db="EMBL/GenBank/DDBJ databases">
        <title>Genome sequence of SJ11.</title>
        <authorList>
            <person name="Woo H."/>
        </authorList>
    </citation>
    <scope>NUCLEOTIDE SEQUENCE</scope>
    <source>
        <strain evidence="2">SJ11</strain>
    </source>
</reference>
<dbReference type="SUPFAM" id="SSF109854">
    <property type="entry name" value="DinB/YfiT-like putative metalloenzymes"/>
    <property type="match status" value="1"/>
</dbReference>
<dbReference type="Proteomes" id="UP001144341">
    <property type="component" value="Unassembled WGS sequence"/>
</dbReference>
<dbReference type="RefSeq" id="WP_269414747.1">
    <property type="nucleotide sequence ID" value="NZ_JAPWGL010000002.1"/>
</dbReference>
<dbReference type="Pfam" id="PF12867">
    <property type="entry name" value="DinB_2"/>
    <property type="match status" value="1"/>
</dbReference>
<accession>A0ABT4KVS6</accession>
<dbReference type="Gene3D" id="1.20.120.450">
    <property type="entry name" value="dinb family like domain"/>
    <property type="match status" value="1"/>
</dbReference>
<evidence type="ECO:0000313" key="2">
    <source>
        <dbReference type="EMBL" id="MCZ4222944.1"/>
    </source>
</evidence>
<gene>
    <name evidence="2" type="ORF">O0931_06495</name>
</gene>
<dbReference type="InterPro" id="IPR034660">
    <property type="entry name" value="DinB/YfiT-like"/>
</dbReference>
<name>A0ABT4KVS6_9SPHI</name>
<protein>
    <submittedName>
        <fullName evidence="2">DinB family protein</fullName>
    </submittedName>
</protein>
<sequence>METNDVLVAELKKLLNGGTAHVGLQDAVANLPFNLLGKIPNNLPYSIWQLVEHIRIAQWDMLKFSKDANHKSPKWPDDYWPKAPAPKDENEWKNCLQQIDDDLKEFIKLLESAELFKQIPHGSGQNILREALQIADHNAYHLAEIIVIRRLLGAWK</sequence>
<evidence type="ECO:0000313" key="3">
    <source>
        <dbReference type="Proteomes" id="UP001144341"/>
    </source>
</evidence>
<comment type="caution">
    <text evidence="2">The sequence shown here is derived from an EMBL/GenBank/DDBJ whole genome shotgun (WGS) entry which is preliminary data.</text>
</comment>
<evidence type="ECO:0000259" key="1">
    <source>
        <dbReference type="Pfam" id="PF12867"/>
    </source>
</evidence>
<dbReference type="EMBL" id="JAPWGL010000002">
    <property type="protein sequence ID" value="MCZ4222944.1"/>
    <property type="molecule type" value="Genomic_DNA"/>
</dbReference>
<organism evidence="2 3">
    <name type="scientific">Pedobacter rhodius</name>
    <dbReference type="NCBI Taxonomy" id="3004098"/>
    <lineage>
        <taxon>Bacteria</taxon>
        <taxon>Pseudomonadati</taxon>
        <taxon>Bacteroidota</taxon>
        <taxon>Sphingobacteriia</taxon>
        <taxon>Sphingobacteriales</taxon>
        <taxon>Sphingobacteriaceae</taxon>
        <taxon>Pedobacter</taxon>
    </lineage>
</organism>